<dbReference type="Pfam" id="PF00994">
    <property type="entry name" value="MoCF_biosynth"/>
    <property type="match status" value="1"/>
</dbReference>
<dbReference type="PIRSF" id="PIRSF006443">
    <property type="entry name" value="MoaB"/>
    <property type="match status" value="1"/>
</dbReference>
<dbReference type="AlphaFoldDB" id="A0A432WRH3"/>
<dbReference type="NCBIfam" id="TIGR00177">
    <property type="entry name" value="molyb_syn"/>
    <property type="match status" value="1"/>
</dbReference>
<dbReference type="Gene3D" id="3.40.980.10">
    <property type="entry name" value="MoaB/Mog-like domain"/>
    <property type="match status" value="1"/>
</dbReference>
<dbReference type="InterPro" id="IPR001453">
    <property type="entry name" value="MoaB/Mog_dom"/>
</dbReference>
<evidence type="ECO:0000313" key="4">
    <source>
        <dbReference type="EMBL" id="RUO36370.1"/>
    </source>
</evidence>
<evidence type="ECO:0000256" key="1">
    <source>
        <dbReference type="ARBA" id="ARBA00015262"/>
    </source>
</evidence>
<dbReference type="Proteomes" id="UP000288405">
    <property type="component" value="Unassembled WGS sequence"/>
</dbReference>
<keyword evidence="5" id="KW-1185">Reference proteome</keyword>
<comment type="pathway">
    <text evidence="2">Cofactor biosynthesis; molybdopterin biosynthesis.</text>
</comment>
<dbReference type="GO" id="GO:0006777">
    <property type="term" value="P:Mo-molybdopterin cofactor biosynthetic process"/>
    <property type="evidence" value="ECO:0007669"/>
    <property type="project" value="UniProtKB-UniRule"/>
</dbReference>
<dbReference type="SMART" id="SM00852">
    <property type="entry name" value="MoCF_biosynth"/>
    <property type="match status" value="1"/>
</dbReference>
<sequence length="181" mass="19405">MTKRVAEFKALGVTIVTCGRSPERPDSTGDYLHQALNDAGHEVIARHRVPHNRHQIRAVVSACIVEPRVDVVVLNGGTGFAQDNQTVQAITPLFDRMISGFGEIFRQLSFAEIGGASIQSEATAGLANGTLIVALPGAQQAAALAWERILKNQLDGRTGPCNFIPHLVSSLGPCRKSELTK</sequence>
<keyword evidence="2" id="KW-0501">Molybdenum cofactor biosynthesis</keyword>
<evidence type="ECO:0000313" key="5">
    <source>
        <dbReference type="Proteomes" id="UP000288405"/>
    </source>
</evidence>
<gene>
    <name evidence="4" type="ORF">CWE11_00685</name>
</gene>
<dbReference type="InterPro" id="IPR036425">
    <property type="entry name" value="MoaB/Mog-like_dom_sf"/>
</dbReference>
<dbReference type="OrthoDB" id="9784492at2"/>
<dbReference type="GO" id="GO:0005829">
    <property type="term" value="C:cytosol"/>
    <property type="evidence" value="ECO:0007669"/>
    <property type="project" value="TreeGrafter"/>
</dbReference>
<dbReference type="SUPFAM" id="SSF53218">
    <property type="entry name" value="Molybdenum cofactor biosynthesis proteins"/>
    <property type="match status" value="1"/>
</dbReference>
<organism evidence="4 5">
    <name type="scientific">Aliidiomarina sanyensis</name>
    <dbReference type="NCBI Taxonomy" id="1249555"/>
    <lineage>
        <taxon>Bacteria</taxon>
        <taxon>Pseudomonadati</taxon>
        <taxon>Pseudomonadota</taxon>
        <taxon>Gammaproteobacteria</taxon>
        <taxon>Alteromonadales</taxon>
        <taxon>Idiomarinaceae</taxon>
        <taxon>Aliidiomarina</taxon>
    </lineage>
</organism>
<dbReference type="RefSeq" id="WP_126775682.1">
    <property type="nucleotide sequence ID" value="NZ_PIPM01000001.1"/>
</dbReference>
<reference evidence="4 5" key="1">
    <citation type="journal article" date="2011" name="Front. Microbiol.">
        <title>Genomic signatures of strain selection and enhancement in Bacillus atrophaeus var. globigii, a historical biowarfare simulant.</title>
        <authorList>
            <person name="Gibbons H.S."/>
            <person name="Broomall S.M."/>
            <person name="McNew L.A."/>
            <person name="Daligault H."/>
            <person name="Chapman C."/>
            <person name="Bruce D."/>
            <person name="Karavis M."/>
            <person name="Krepps M."/>
            <person name="McGregor P.A."/>
            <person name="Hong C."/>
            <person name="Park K.H."/>
            <person name="Akmal A."/>
            <person name="Feldman A."/>
            <person name="Lin J.S."/>
            <person name="Chang W.E."/>
            <person name="Higgs B.W."/>
            <person name="Demirev P."/>
            <person name="Lindquist J."/>
            <person name="Liem A."/>
            <person name="Fochler E."/>
            <person name="Read T.D."/>
            <person name="Tapia R."/>
            <person name="Johnson S."/>
            <person name="Bishop-Lilly K.A."/>
            <person name="Detter C."/>
            <person name="Han C."/>
            <person name="Sozhamannan S."/>
            <person name="Rosenzweig C.N."/>
            <person name="Skowronski E.W."/>
        </authorList>
    </citation>
    <scope>NUCLEOTIDE SEQUENCE [LARGE SCALE GENOMIC DNA]</scope>
    <source>
        <strain evidence="4 5">GYP-17</strain>
    </source>
</reference>
<dbReference type="PANTHER" id="PTHR43232:SF2">
    <property type="entry name" value="MOLYBDENUM COFACTOR BIOSYNTHESIS PROTEIN B"/>
    <property type="match status" value="1"/>
</dbReference>
<name>A0A432WRH3_9GAMM</name>
<dbReference type="CDD" id="cd00886">
    <property type="entry name" value="MogA_MoaB"/>
    <property type="match status" value="1"/>
</dbReference>
<evidence type="ECO:0000256" key="2">
    <source>
        <dbReference type="PIRNR" id="PIRNR006443"/>
    </source>
</evidence>
<feature type="domain" description="MoaB/Mog" evidence="3">
    <location>
        <begin position="14"/>
        <end position="157"/>
    </location>
</feature>
<evidence type="ECO:0000259" key="3">
    <source>
        <dbReference type="SMART" id="SM00852"/>
    </source>
</evidence>
<protein>
    <recommendedName>
        <fullName evidence="1 2">Molybdenum cofactor biosynthesis protein B</fullName>
    </recommendedName>
</protein>
<proteinExistence type="inferred from homology"/>
<accession>A0A432WRH3</accession>
<comment type="function">
    <text evidence="2">May be involved in the biosynthesis of molybdopterin.</text>
</comment>
<comment type="similarity">
    <text evidence="2">Belongs to the MoaB/Mog family.</text>
</comment>
<dbReference type="UniPathway" id="UPA00344"/>
<dbReference type="EMBL" id="PIPM01000001">
    <property type="protein sequence ID" value="RUO36370.1"/>
    <property type="molecule type" value="Genomic_DNA"/>
</dbReference>
<comment type="caution">
    <text evidence="4">The sequence shown here is derived from an EMBL/GenBank/DDBJ whole genome shotgun (WGS) entry which is preliminary data.</text>
</comment>
<dbReference type="PANTHER" id="PTHR43232">
    <property type="entry name" value="MOLYBDENUM COFACTOR BIOSYNTHESIS PROTEIN B"/>
    <property type="match status" value="1"/>
</dbReference>
<dbReference type="InterPro" id="IPR012245">
    <property type="entry name" value="MoaB"/>
</dbReference>